<keyword evidence="1" id="KW-1133">Transmembrane helix</keyword>
<proteinExistence type="predicted"/>
<comment type="caution">
    <text evidence="2">The sequence shown here is derived from an EMBL/GenBank/DDBJ whole genome shotgun (WGS) entry which is preliminary data.</text>
</comment>
<dbReference type="PANTHER" id="PTHR16214">
    <property type="entry name" value="TRANSMEMBRANE PROTEIN 260"/>
    <property type="match status" value="1"/>
</dbReference>
<keyword evidence="3" id="KW-1185">Reference proteome</keyword>
<feature type="transmembrane region" description="Helical" evidence="1">
    <location>
        <begin position="44"/>
        <end position="64"/>
    </location>
</feature>
<organism evidence="2 3">
    <name type="scientific">Sinomicrobium weinanense</name>
    <dbReference type="NCBI Taxonomy" id="2842200"/>
    <lineage>
        <taxon>Bacteria</taxon>
        <taxon>Pseudomonadati</taxon>
        <taxon>Bacteroidota</taxon>
        <taxon>Flavobacteriia</taxon>
        <taxon>Flavobacteriales</taxon>
        <taxon>Flavobacteriaceae</taxon>
        <taxon>Sinomicrobium</taxon>
    </lineage>
</organism>
<gene>
    <name evidence="2" type="ORF">IBL28_12975</name>
</gene>
<reference evidence="2 3" key="1">
    <citation type="submission" date="2020-09" db="EMBL/GenBank/DDBJ databases">
        <title>Sinomicrobium weinanense sp. nov., a halophilic bacteria isolated from saline-alkali soil.</title>
        <authorList>
            <person name="Wu P."/>
            <person name="Ren H."/>
            <person name="Mei Y."/>
            <person name="Liang Y."/>
            <person name="Chen Z."/>
        </authorList>
    </citation>
    <scope>NUCLEOTIDE SEQUENCE [LARGE SCALE GENOMIC DNA]</scope>
    <source>
        <strain evidence="2 3">FJxs</strain>
    </source>
</reference>
<name>A0A926Q4A9_9FLAO</name>
<feature type="transmembrane region" description="Helical" evidence="1">
    <location>
        <begin position="323"/>
        <end position="341"/>
    </location>
</feature>
<dbReference type="PANTHER" id="PTHR16214:SF3">
    <property type="entry name" value="TRANSMEMBRANE PROTEIN 260"/>
    <property type="match status" value="1"/>
</dbReference>
<keyword evidence="1" id="KW-0812">Transmembrane</keyword>
<dbReference type="RefSeq" id="WP_187966028.1">
    <property type="nucleotide sequence ID" value="NZ_JACVDC010000039.1"/>
</dbReference>
<dbReference type="EMBL" id="JACVDC010000039">
    <property type="protein sequence ID" value="MBC9796886.1"/>
    <property type="molecule type" value="Genomic_DNA"/>
</dbReference>
<feature type="transmembrane region" description="Helical" evidence="1">
    <location>
        <begin position="353"/>
        <end position="373"/>
    </location>
</feature>
<evidence type="ECO:0000313" key="3">
    <source>
        <dbReference type="Proteomes" id="UP000653730"/>
    </source>
</evidence>
<dbReference type="Proteomes" id="UP000653730">
    <property type="component" value="Unassembled WGS sequence"/>
</dbReference>
<evidence type="ECO:0000256" key="1">
    <source>
        <dbReference type="SAM" id="Phobius"/>
    </source>
</evidence>
<sequence>WSELFFVNTFGLPFHSGTVIAGFAFVILFYLAHRYTRRKNLYGANTAVLCLLFMFIGFSSWFMLPIRANAHTPINENDPSDARLLLAYYNREQYGDAGAPLYGAMYSDRFAGQDSDNPYKDDKPKYEQDEETGKYIIVNPYKNAIHNSNSKHVGILPRMWSSEHAANYMKLSRPLDFSIKPEYASSKELKDGINRFKIDYAAGKIDEKGYVNFLEQFSSYIDVEPPGLLDNIRFMFQYQFGYMYWRYFMWNFAGRQDDIQGKMNNNGNWLSGIKAIDEHHLGPQDNLPSDALNNRARNTYFFLPLILGLIGFIFHLRKDPKRFWTLLVFFLFTGIAIQFYTNVRPFEPRERDYSLIGSFYIFAIWIGIGAFALYSGLQKLLSPKILAPAVKTACLLAVPTVMAYQNWDDHDRSERYIARAMARNTLDSIRKNTDAIVFTMGENDIFGMWYAQEVEKHRTDVRVVYPGYLATDWYIDQIKRKAHQSSPVPSQLSHIQYTYGIRDVVYHQPLTDERWDIKRFMEWIANDRHTVEDLIRKQGGDPGQYPERYRKAIFYPTNRIRIPVNRKNVLRSGLVMEKDKALIRDHIDIDLPEGGITKSQMMMLDILANNNWERPLYFTGGSFNPADYLWLREYMQLDGLVYKLVPIRTPIDKDNPYEMGRIDPELMYDIVMKWDWGHSGSDKIYCDSIIRRRAISYRINMARLTETLLEENKKEKAKNVMDLAMEKMPLEHYGYYAFLEPFIDGYYQAGEFRKARDLFTRTSRKYQEKLDYYLSSGKHPLITGEDILYDLQRYRALVDIVARNDNEEFGRKETEEFNRYLDQTEQRYFSL</sequence>
<dbReference type="AlphaFoldDB" id="A0A926Q4A9"/>
<evidence type="ECO:0008006" key="4">
    <source>
        <dbReference type="Google" id="ProtNLM"/>
    </source>
</evidence>
<feature type="transmembrane region" description="Helical" evidence="1">
    <location>
        <begin position="12"/>
        <end position="32"/>
    </location>
</feature>
<dbReference type="InterPro" id="IPR052724">
    <property type="entry name" value="GT117_domain-containing"/>
</dbReference>
<protein>
    <recommendedName>
        <fullName evidence="4">DUF2723 domain-containing protein</fullName>
    </recommendedName>
</protein>
<keyword evidence="1" id="KW-0472">Membrane</keyword>
<evidence type="ECO:0000313" key="2">
    <source>
        <dbReference type="EMBL" id="MBC9796886.1"/>
    </source>
</evidence>
<feature type="non-terminal residue" evidence="2">
    <location>
        <position position="1"/>
    </location>
</feature>
<accession>A0A926Q4A9</accession>
<feature type="transmembrane region" description="Helical" evidence="1">
    <location>
        <begin position="299"/>
        <end position="316"/>
    </location>
</feature>